<reference evidence="1 2" key="1">
    <citation type="journal article" date="2022" name="G3 (Bethesda)">
        <title>Whole-genome sequence and methylome profiling of the almond [Prunus dulcis (Mill.) D.A. Webb] cultivar 'Nonpareil'.</title>
        <authorList>
            <person name="D'Amico-Willman K.M."/>
            <person name="Ouma W.Z."/>
            <person name="Meulia T."/>
            <person name="Sideli G.M."/>
            <person name="Gradziel T.M."/>
            <person name="Fresnedo-Ramirez J."/>
        </authorList>
    </citation>
    <scope>NUCLEOTIDE SEQUENCE [LARGE SCALE GENOMIC DNA]</scope>
    <source>
        <strain evidence="1">Clone GOH B32 T37-40</strain>
    </source>
</reference>
<gene>
    <name evidence="1" type="ORF">L3X38_030653</name>
</gene>
<accession>A0AAD4VC48</accession>
<sequence length="74" mass="8479">MAHENVPLGSIFTPLIKSLVARDLEEYGGPQLVDQDLYFIFQLKRLTPKHMDHRVGQGGTWSEIESSKLVEWKP</sequence>
<organism evidence="1 2">
    <name type="scientific">Prunus dulcis</name>
    <name type="common">Almond</name>
    <name type="synonym">Amygdalus dulcis</name>
    <dbReference type="NCBI Taxonomy" id="3755"/>
    <lineage>
        <taxon>Eukaryota</taxon>
        <taxon>Viridiplantae</taxon>
        <taxon>Streptophyta</taxon>
        <taxon>Embryophyta</taxon>
        <taxon>Tracheophyta</taxon>
        <taxon>Spermatophyta</taxon>
        <taxon>Magnoliopsida</taxon>
        <taxon>eudicotyledons</taxon>
        <taxon>Gunneridae</taxon>
        <taxon>Pentapetalae</taxon>
        <taxon>rosids</taxon>
        <taxon>fabids</taxon>
        <taxon>Rosales</taxon>
        <taxon>Rosaceae</taxon>
        <taxon>Amygdaloideae</taxon>
        <taxon>Amygdaleae</taxon>
        <taxon>Prunus</taxon>
    </lineage>
</organism>
<dbReference type="AlphaFoldDB" id="A0AAD4VC48"/>
<protein>
    <submittedName>
        <fullName evidence="1">Uncharacterized protein</fullName>
    </submittedName>
</protein>
<comment type="caution">
    <text evidence="1">The sequence shown here is derived from an EMBL/GenBank/DDBJ whole genome shotgun (WGS) entry which is preliminary data.</text>
</comment>
<proteinExistence type="predicted"/>
<dbReference type="EMBL" id="JAJFAZ020000006">
    <property type="protein sequence ID" value="KAI5321582.1"/>
    <property type="molecule type" value="Genomic_DNA"/>
</dbReference>
<evidence type="ECO:0000313" key="1">
    <source>
        <dbReference type="EMBL" id="KAI5321582.1"/>
    </source>
</evidence>
<keyword evidence="2" id="KW-1185">Reference proteome</keyword>
<evidence type="ECO:0000313" key="2">
    <source>
        <dbReference type="Proteomes" id="UP001054821"/>
    </source>
</evidence>
<dbReference type="Proteomes" id="UP001054821">
    <property type="component" value="Chromosome 6"/>
</dbReference>
<name>A0AAD4VC48_PRUDU</name>